<protein>
    <submittedName>
        <fullName evidence="1">Uncharacterized protein</fullName>
    </submittedName>
</protein>
<evidence type="ECO:0000313" key="2">
    <source>
        <dbReference type="Proteomes" id="UP001152531"/>
    </source>
</evidence>
<dbReference type="Proteomes" id="UP001152531">
    <property type="component" value="Unassembled WGS sequence"/>
</dbReference>
<organism evidence="1 2">
    <name type="scientific">[Candida] jaroonii</name>
    <dbReference type="NCBI Taxonomy" id="467808"/>
    <lineage>
        <taxon>Eukaryota</taxon>
        <taxon>Fungi</taxon>
        <taxon>Dikarya</taxon>
        <taxon>Ascomycota</taxon>
        <taxon>Saccharomycotina</taxon>
        <taxon>Pichiomycetes</taxon>
        <taxon>Debaryomycetaceae</taxon>
        <taxon>Yamadazyma</taxon>
    </lineage>
</organism>
<sequence length="118" mass="13928">MNSPLPLIPCDDPVDEDEQVSSFSIGVLGYMILFASWLVFVISCNTFFEIWRYVILPLKGDTYETISRYFEVVDAYVFKFWNVYVVIWWWAIISWTGLKLFRHSKGTRREKLKGRGTN</sequence>
<name>A0ACA9Y9J2_9ASCO</name>
<proteinExistence type="predicted"/>
<evidence type="ECO:0000313" key="1">
    <source>
        <dbReference type="EMBL" id="CAH6721420.1"/>
    </source>
</evidence>
<reference evidence="1" key="1">
    <citation type="submission" date="2022-06" db="EMBL/GenBank/DDBJ databases">
        <authorList>
            <person name="Legras J.-L."/>
            <person name="Devillers H."/>
            <person name="Grondin C."/>
        </authorList>
    </citation>
    <scope>NUCLEOTIDE SEQUENCE</scope>
    <source>
        <strain evidence="1">CLIB 1444</strain>
    </source>
</reference>
<keyword evidence="2" id="KW-1185">Reference proteome</keyword>
<comment type="caution">
    <text evidence="1">The sequence shown here is derived from an EMBL/GenBank/DDBJ whole genome shotgun (WGS) entry which is preliminary data.</text>
</comment>
<accession>A0ACA9Y9J2</accession>
<dbReference type="EMBL" id="CALSDN010000006">
    <property type="protein sequence ID" value="CAH6721420.1"/>
    <property type="molecule type" value="Genomic_DNA"/>
</dbReference>
<gene>
    <name evidence="1" type="ORF">CLIB1444_06S01772</name>
</gene>